<dbReference type="SUPFAM" id="SSF52402">
    <property type="entry name" value="Adenine nucleotide alpha hydrolases-like"/>
    <property type="match status" value="1"/>
</dbReference>
<keyword evidence="6" id="KW-1185">Reference proteome</keyword>
<evidence type="ECO:0000256" key="1">
    <source>
        <dbReference type="ARBA" id="ARBA00007557"/>
    </source>
</evidence>
<evidence type="ECO:0000313" key="6">
    <source>
        <dbReference type="Proteomes" id="UP001210678"/>
    </source>
</evidence>
<keyword evidence="2" id="KW-0813">Transport</keyword>
<dbReference type="Proteomes" id="UP001210678">
    <property type="component" value="Unassembled WGS sequence"/>
</dbReference>
<dbReference type="PANTHER" id="PTHR21294">
    <property type="entry name" value="ELECTRON TRANSFER FLAVOPROTEIN BETA-SUBUNIT"/>
    <property type="match status" value="1"/>
</dbReference>
<accession>A0ABT4YUF9</accession>
<dbReference type="InterPro" id="IPR012255">
    <property type="entry name" value="ETF_b"/>
</dbReference>
<gene>
    <name evidence="5" type="ORF">PGX00_16830</name>
</gene>
<sequence>MKQLVCFKSVADLDQLPSSFWQQLHAAGIENLIPNINFSFLRQIFNMDDQVALELAMQMRQRLAESESEVCVESYAVTIGKETNQALMNQLLAVGFDHVVRVLPDTDSELKWNSAYKADLLANYAQEADLNLIVMGEKDSESSAGETGYVLSEKLGWPCLNNVIGYTAVGLNELQVCCESALEKTEYLVTLPVVLLTSDSASRIVLRSPTLAEKSAAKSEKITEIINDNNLEDKSLPVRKLTMSDTQRQAKILSGDLEDQVEKLWQEHLKPRWRS</sequence>
<evidence type="ECO:0000259" key="4">
    <source>
        <dbReference type="Pfam" id="PF01012"/>
    </source>
</evidence>
<dbReference type="RefSeq" id="WP_272138714.1">
    <property type="nucleotide sequence ID" value="NZ_JAQLOI010000003.1"/>
</dbReference>
<dbReference type="Pfam" id="PF01012">
    <property type="entry name" value="ETF"/>
    <property type="match status" value="1"/>
</dbReference>
<dbReference type="InterPro" id="IPR014730">
    <property type="entry name" value="ETF_a/b_N"/>
</dbReference>
<comment type="caution">
    <text evidence="5">The sequence shown here is derived from an EMBL/GenBank/DDBJ whole genome shotgun (WGS) entry which is preliminary data.</text>
</comment>
<comment type="similarity">
    <text evidence="1">Belongs to the ETF beta-subunit/FixA family.</text>
</comment>
<keyword evidence="3" id="KW-0249">Electron transport</keyword>
<reference evidence="5 6" key="1">
    <citation type="submission" date="2023-01" db="EMBL/GenBank/DDBJ databases">
        <title>Vibrio sp. KJ40-1 sp.nov, isolated from marine algae.</title>
        <authorList>
            <person name="Butt M."/>
            <person name="Kim J.M.J."/>
            <person name="Jeon C.O.C."/>
        </authorList>
    </citation>
    <scope>NUCLEOTIDE SEQUENCE [LARGE SCALE GENOMIC DNA]</scope>
    <source>
        <strain evidence="5 6">KJ40-1</strain>
    </source>
</reference>
<evidence type="ECO:0000256" key="2">
    <source>
        <dbReference type="ARBA" id="ARBA00022448"/>
    </source>
</evidence>
<dbReference type="Gene3D" id="3.40.50.620">
    <property type="entry name" value="HUPs"/>
    <property type="match status" value="1"/>
</dbReference>
<dbReference type="InterPro" id="IPR014729">
    <property type="entry name" value="Rossmann-like_a/b/a_fold"/>
</dbReference>
<proteinExistence type="inferred from homology"/>
<evidence type="ECO:0000313" key="5">
    <source>
        <dbReference type="EMBL" id="MDB1125216.1"/>
    </source>
</evidence>
<organism evidence="5 6">
    <name type="scientific">Vibrio algarum</name>
    <dbReference type="NCBI Taxonomy" id="3020714"/>
    <lineage>
        <taxon>Bacteria</taxon>
        <taxon>Pseudomonadati</taxon>
        <taxon>Pseudomonadota</taxon>
        <taxon>Gammaproteobacteria</taxon>
        <taxon>Vibrionales</taxon>
        <taxon>Vibrionaceae</taxon>
        <taxon>Vibrio</taxon>
    </lineage>
</organism>
<protein>
    <recommendedName>
        <fullName evidence="4">Electron transfer flavoprotein alpha/beta-subunit N-terminal domain-containing protein</fullName>
    </recommendedName>
</protein>
<evidence type="ECO:0000256" key="3">
    <source>
        <dbReference type="ARBA" id="ARBA00022982"/>
    </source>
</evidence>
<name>A0ABT4YUF9_9VIBR</name>
<feature type="domain" description="Electron transfer flavoprotein alpha/beta-subunit N-terminal" evidence="4">
    <location>
        <begin position="44"/>
        <end position="225"/>
    </location>
</feature>
<dbReference type="EMBL" id="JAQLOI010000003">
    <property type="protein sequence ID" value="MDB1125216.1"/>
    <property type="molecule type" value="Genomic_DNA"/>
</dbReference>
<dbReference type="PANTHER" id="PTHR21294:SF8">
    <property type="entry name" value="ELECTRON TRANSFER FLAVOPROTEIN SUBUNIT BETA"/>
    <property type="match status" value="1"/>
</dbReference>